<reference evidence="2 3" key="1">
    <citation type="submission" date="2017-05" db="EMBL/GenBank/DDBJ databases">
        <title>Chromobacterium violaceum GHPS1 isolated from Hydrocarbon polluted soil in French Guiana display an awesome secondary metabolite arsenal and a battery of drug and heavy-metal-resistance and detoxification of xenobiotics proteins.</title>
        <authorList>
            <person name="Belbahri L."/>
        </authorList>
    </citation>
    <scope>NUCLEOTIDE SEQUENCE [LARGE SCALE GENOMIC DNA]</scope>
    <source>
        <strain evidence="2 3">GHPS1</strain>
    </source>
</reference>
<keyword evidence="3" id="KW-1185">Reference proteome</keyword>
<proteinExistence type="predicted"/>
<comment type="caution">
    <text evidence="2">The sequence shown here is derived from an EMBL/GenBank/DDBJ whole genome shotgun (WGS) entry which is preliminary data.</text>
</comment>
<feature type="transmembrane region" description="Helical" evidence="1">
    <location>
        <begin position="120"/>
        <end position="136"/>
    </location>
</feature>
<accession>A0A202B6G7</accession>
<evidence type="ECO:0000313" key="3">
    <source>
        <dbReference type="Proteomes" id="UP000196342"/>
    </source>
</evidence>
<keyword evidence="1" id="KW-0472">Membrane</keyword>
<dbReference type="RefSeq" id="WP_011135100.1">
    <property type="nucleotide sequence ID" value="NZ_CP024028.1"/>
</dbReference>
<dbReference type="EMBL" id="NHOO01000013">
    <property type="protein sequence ID" value="OVE47157.1"/>
    <property type="molecule type" value="Genomic_DNA"/>
</dbReference>
<name>A0A202B6G7_CHRVL</name>
<dbReference type="GeneID" id="66367230"/>
<sequence length="137" mass="14899">MLSLTLCLVFALISAMHFYWALGGQVGLSSAIPEVDGRKLFQPSAIGTAVIALLLALAAAAVVLHGGRFFPETSWSARLLKWGLLALSAGMLLRGVGEFRYVGLFKRVKGSRFARNDTRFYSPLCLMLAAGLFYLAW</sequence>
<organism evidence="2 3">
    <name type="scientific">Chromobacterium violaceum</name>
    <dbReference type="NCBI Taxonomy" id="536"/>
    <lineage>
        <taxon>Bacteria</taxon>
        <taxon>Pseudomonadati</taxon>
        <taxon>Pseudomonadota</taxon>
        <taxon>Betaproteobacteria</taxon>
        <taxon>Neisseriales</taxon>
        <taxon>Chromobacteriaceae</taxon>
        <taxon>Chromobacterium</taxon>
    </lineage>
</organism>
<evidence type="ECO:0000313" key="2">
    <source>
        <dbReference type="EMBL" id="OVE47157.1"/>
    </source>
</evidence>
<evidence type="ECO:0000256" key="1">
    <source>
        <dbReference type="SAM" id="Phobius"/>
    </source>
</evidence>
<feature type="transmembrane region" description="Helical" evidence="1">
    <location>
        <begin position="79"/>
        <end position="97"/>
    </location>
</feature>
<keyword evidence="1" id="KW-1133">Transmembrane helix</keyword>
<dbReference type="AlphaFoldDB" id="A0A202B6G7"/>
<feature type="transmembrane region" description="Helical" evidence="1">
    <location>
        <begin position="41"/>
        <end position="67"/>
    </location>
</feature>
<dbReference type="Proteomes" id="UP000196342">
    <property type="component" value="Unassembled WGS sequence"/>
</dbReference>
<gene>
    <name evidence="2" type="ORF">CBW21_15965</name>
</gene>
<dbReference type="OMA" id="SWICMIV"/>
<dbReference type="InterPro" id="IPR025058">
    <property type="entry name" value="DUF3995"/>
</dbReference>
<protein>
    <submittedName>
        <fullName evidence="2">DUF3995 domain-containing protein</fullName>
    </submittedName>
</protein>
<dbReference type="Pfam" id="PF13160">
    <property type="entry name" value="DUF3995"/>
    <property type="match status" value="1"/>
</dbReference>
<keyword evidence="1" id="KW-0812">Transmembrane</keyword>